<name>A0A483CKX9_9EURY</name>
<dbReference type="AlphaFoldDB" id="A0A483CKX9"/>
<sequence length="179" mass="19022">MHPGACWQEYQTMADFVETSNTKTAVRQIPAAIADIATFEGIIADVIATNPWGCVEYVQGGSTHPGVERNRQSYTVRVNYEDGEGSVVGSVSAKAPDMSGFNAAATELAANAALEAAMGGDAVRNPDADAFSCQLRCHDANGETYYVTFARESVRITSYEDDAILATVETWADGVAALN</sequence>
<gene>
    <name evidence="1" type="ORF">CUJ86_09680</name>
</gene>
<dbReference type="EMBL" id="PGCL01000004">
    <property type="protein sequence ID" value="TAJ43608.1"/>
    <property type="molecule type" value="Genomic_DNA"/>
</dbReference>
<evidence type="ECO:0000313" key="1">
    <source>
        <dbReference type="EMBL" id="TAJ43608.1"/>
    </source>
</evidence>
<keyword evidence="2" id="KW-1185">Reference proteome</keyword>
<accession>A0A483CKX9</accession>
<proteinExistence type="predicted"/>
<organism evidence="1 2">
    <name type="scientific">Methanofollis fontis</name>
    <dbReference type="NCBI Taxonomy" id="2052832"/>
    <lineage>
        <taxon>Archaea</taxon>
        <taxon>Methanobacteriati</taxon>
        <taxon>Methanobacteriota</taxon>
        <taxon>Stenosarchaea group</taxon>
        <taxon>Methanomicrobia</taxon>
        <taxon>Methanomicrobiales</taxon>
        <taxon>Methanomicrobiaceae</taxon>
        <taxon>Methanofollis</taxon>
    </lineage>
</organism>
<dbReference type="Proteomes" id="UP000292580">
    <property type="component" value="Unassembled WGS sequence"/>
</dbReference>
<protein>
    <submittedName>
        <fullName evidence="1">Uncharacterized protein</fullName>
    </submittedName>
</protein>
<evidence type="ECO:0000313" key="2">
    <source>
        <dbReference type="Proteomes" id="UP000292580"/>
    </source>
</evidence>
<comment type="caution">
    <text evidence="1">The sequence shown here is derived from an EMBL/GenBank/DDBJ whole genome shotgun (WGS) entry which is preliminary data.</text>
</comment>
<reference evidence="1 2" key="1">
    <citation type="submission" date="2017-11" db="EMBL/GenBank/DDBJ databases">
        <title>Isolation and Characterization of Methanofollis Species from Methane Seep Offshore SW Taiwan.</title>
        <authorList>
            <person name="Teng N.-H."/>
            <person name="Lai M.-C."/>
            <person name="Chen S.-C."/>
        </authorList>
    </citation>
    <scope>NUCLEOTIDE SEQUENCE [LARGE SCALE GENOMIC DNA]</scope>
    <source>
        <strain evidence="1 2">FWC-SCC2</strain>
    </source>
</reference>